<feature type="domain" description="Plastocyanin-like" evidence="13">
    <location>
        <begin position="108"/>
        <end position="193"/>
    </location>
</feature>
<name>J3NPD8_GAET3</name>
<dbReference type="InterPro" id="IPR011706">
    <property type="entry name" value="Cu-oxidase_C"/>
</dbReference>
<dbReference type="CDD" id="cd13901">
    <property type="entry name" value="CuRO_3_MaLCC_like"/>
    <property type="match status" value="1"/>
</dbReference>
<dbReference type="RefSeq" id="XP_009219188.1">
    <property type="nucleotide sequence ID" value="XM_009220924.1"/>
</dbReference>
<protein>
    <recommendedName>
        <fullName evidence="4">laccase</fullName>
        <ecNumber evidence="4">1.10.3.2</ecNumber>
    </recommendedName>
</protein>
<reference evidence="15" key="5">
    <citation type="submission" date="2018-04" db="UniProtKB">
        <authorList>
            <consortium name="EnsemblFungi"/>
        </authorList>
    </citation>
    <scope>IDENTIFICATION</scope>
    <source>
        <strain evidence="15">R3-111a-1</strain>
    </source>
</reference>
<dbReference type="AlphaFoldDB" id="J3NPD8"/>
<dbReference type="GO" id="GO:0052716">
    <property type="term" value="F:hydroquinone:oxygen oxidoreductase activity"/>
    <property type="evidence" value="ECO:0007669"/>
    <property type="project" value="UniProtKB-EC"/>
</dbReference>
<dbReference type="STRING" id="644352.J3NPD8"/>
<evidence type="ECO:0000313" key="16">
    <source>
        <dbReference type="Proteomes" id="UP000006039"/>
    </source>
</evidence>
<evidence type="ECO:0000256" key="3">
    <source>
        <dbReference type="ARBA" id="ARBA00010609"/>
    </source>
</evidence>
<evidence type="ECO:0000259" key="13">
    <source>
        <dbReference type="Pfam" id="PF07732"/>
    </source>
</evidence>
<keyword evidence="9" id="KW-0439">Lignin degradation</keyword>
<keyword evidence="16" id="KW-1185">Reference proteome</keyword>
<dbReference type="InterPro" id="IPR001117">
    <property type="entry name" value="Cu-oxidase_2nd"/>
</dbReference>
<comment type="cofactor">
    <cofactor evidence="2">
        <name>Cu cation</name>
        <dbReference type="ChEBI" id="CHEBI:23378"/>
    </cofactor>
</comment>
<keyword evidence="8" id="KW-0325">Glycoprotein</keyword>
<reference evidence="14" key="3">
    <citation type="submission" date="2010-09" db="EMBL/GenBank/DDBJ databases">
        <title>Annotation of Gaeumannomyces graminis var. tritici R3-111a-1.</title>
        <authorList>
            <consortium name="The Broad Institute Genome Sequencing Platform"/>
            <person name="Ma L.-J."/>
            <person name="Dead R."/>
            <person name="Young S.K."/>
            <person name="Zeng Q."/>
            <person name="Gargeya S."/>
            <person name="Fitzgerald M."/>
            <person name="Haas B."/>
            <person name="Abouelleil A."/>
            <person name="Alvarado L."/>
            <person name="Arachchi H.M."/>
            <person name="Berlin A."/>
            <person name="Brown A."/>
            <person name="Chapman S.B."/>
            <person name="Chen Z."/>
            <person name="Dunbar C."/>
            <person name="Freedman E."/>
            <person name="Gearin G."/>
            <person name="Gellesch M."/>
            <person name="Goldberg J."/>
            <person name="Griggs A."/>
            <person name="Gujja S."/>
            <person name="Heiman D."/>
            <person name="Howarth C."/>
            <person name="Larson L."/>
            <person name="Lui A."/>
            <person name="MacDonald P.J.P."/>
            <person name="Mehta T."/>
            <person name="Montmayeur A."/>
            <person name="Murphy C."/>
            <person name="Neiman D."/>
            <person name="Pearson M."/>
            <person name="Priest M."/>
            <person name="Roberts A."/>
            <person name="Saif S."/>
            <person name="Shea T."/>
            <person name="Shenoy N."/>
            <person name="Sisk P."/>
            <person name="Stolte C."/>
            <person name="Sykes S."/>
            <person name="Yandava C."/>
            <person name="Wortman J."/>
            <person name="Nusbaum C."/>
            <person name="Birren B."/>
        </authorList>
    </citation>
    <scope>NUCLEOTIDE SEQUENCE</scope>
    <source>
        <strain evidence="14">R3-111a-1</strain>
    </source>
</reference>
<keyword evidence="7" id="KW-0186">Copper</keyword>
<evidence type="ECO:0000256" key="6">
    <source>
        <dbReference type="ARBA" id="ARBA00023002"/>
    </source>
</evidence>
<dbReference type="PANTHER" id="PTHR11709">
    <property type="entry name" value="MULTI-COPPER OXIDASE"/>
    <property type="match status" value="1"/>
</dbReference>
<dbReference type="GO" id="GO:0046274">
    <property type="term" value="P:lignin catabolic process"/>
    <property type="evidence" value="ECO:0007669"/>
    <property type="project" value="UniProtKB-KW"/>
</dbReference>
<dbReference type="OrthoDB" id="2121828at2759"/>
<reference evidence="14" key="2">
    <citation type="submission" date="2010-07" db="EMBL/GenBank/DDBJ databases">
        <authorList>
            <consortium name="The Broad Institute Genome Sequencing Platform"/>
            <consortium name="Broad Institute Genome Sequencing Center for Infectious Disease"/>
            <person name="Ma L.-J."/>
            <person name="Dead R."/>
            <person name="Young S."/>
            <person name="Zeng Q."/>
            <person name="Koehrsen M."/>
            <person name="Alvarado L."/>
            <person name="Berlin A."/>
            <person name="Chapman S.B."/>
            <person name="Chen Z."/>
            <person name="Freedman E."/>
            <person name="Gellesch M."/>
            <person name="Goldberg J."/>
            <person name="Griggs A."/>
            <person name="Gujja S."/>
            <person name="Heilman E.R."/>
            <person name="Heiman D."/>
            <person name="Hepburn T."/>
            <person name="Howarth C."/>
            <person name="Jen D."/>
            <person name="Larson L."/>
            <person name="Mehta T."/>
            <person name="Neiman D."/>
            <person name="Pearson M."/>
            <person name="Roberts A."/>
            <person name="Saif S."/>
            <person name="Shea T."/>
            <person name="Shenoy N."/>
            <person name="Sisk P."/>
            <person name="Stolte C."/>
            <person name="Sykes S."/>
            <person name="Walk T."/>
            <person name="White J."/>
            <person name="Yandava C."/>
            <person name="Haas B."/>
            <person name="Nusbaum C."/>
            <person name="Birren B."/>
        </authorList>
    </citation>
    <scope>NUCLEOTIDE SEQUENCE</scope>
    <source>
        <strain evidence="14">R3-111a-1</strain>
    </source>
</reference>
<evidence type="ECO:0000256" key="7">
    <source>
        <dbReference type="ARBA" id="ARBA00023008"/>
    </source>
</evidence>
<dbReference type="Gene3D" id="2.60.40.420">
    <property type="entry name" value="Cupredoxins - blue copper proteins"/>
    <property type="match status" value="3"/>
</dbReference>
<feature type="domain" description="Plastocyanin-like" evidence="11">
    <location>
        <begin position="205"/>
        <end position="360"/>
    </location>
</feature>
<dbReference type="EMBL" id="GL385396">
    <property type="protein sequence ID" value="EJT78043.1"/>
    <property type="molecule type" value="Genomic_DNA"/>
</dbReference>
<keyword evidence="10" id="KW-0732">Signal</keyword>
<keyword evidence="6" id="KW-0560">Oxidoreductase</keyword>
<dbReference type="CDD" id="cd13880">
    <property type="entry name" value="CuRO_2_MaLCC_like"/>
    <property type="match status" value="1"/>
</dbReference>
<dbReference type="CDD" id="cd13854">
    <property type="entry name" value="CuRO_1_MaLCC_like"/>
    <property type="match status" value="1"/>
</dbReference>
<proteinExistence type="inferred from homology"/>
<evidence type="ECO:0000256" key="2">
    <source>
        <dbReference type="ARBA" id="ARBA00001935"/>
    </source>
</evidence>
<feature type="domain" description="Plastocyanin-like" evidence="12">
    <location>
        <begin position="430"/>
        <end position="568"/>
    </location>
</feature>
<dbReference type="SUPFAM" id="SSF49503">
    <property type="entry name" value="Cupredoxins"/>
    <property type="match status" value="3"/>
</dbReference>
<accession>J3NPD8</accession>
<dbReference type="PROSITE" id="PS00080">
    <property type="entry name" value="MULTICOPPER_OXIDASE2"/>
    <property type="match status" value="1"/>
</dbReference>
<dbReference type="PANTHER" id="PTHR11709:SF87">
    <property type="entry name" value="LACCASE"/>
    <property type="match status" value="1"/>
</dbReference>
<evidence type="ECO:0000259" key="12">
    <source>
        <dbReference type="Pfam" id="PF07731"/>
    </source>
</evidence>
<keyword evidence="5" id="KW-0479">Metal-binding</keyword>
<reference evidence="15" key="4">
    <citation type="journal article" date="2015" name="G3 (Bethesda)">
        <title>Genome sequences of three phytopathogenic species of the Magnaporthaceae family of fungi.</title>
        <authorList>
            <person name="Okagaki L.H."/>
            <person name="Nunes C.C."/>
            <person name="Sailsbery J."/>
            <person name="Clay B."/>
            <person name="Brown D."/>
            <person name="John T."/>
            <person name="Oh Y."/>
            <person name="Young N."/>
            <person name="Fitzgerald M."/>
            <person name="Haas B.J."/>
            <person name="Zeng Q."/>
            <person name="Young S."/>
            <person name="Adiconis X."/>
            <person name="Fan L."/>
            <person name="Levin J.Z."/>
            <person name="Mitchell T.K."/>
            <person name="Okubara P.A."/>
            <person name="Farman M.L."/>
            <person name="Kohn L.M."/>
            <person name="Birren B."/>
            <person name="Ma L.-J."/>
            <person name="Dean R.A."/>
        </authorList>
    </citation>
    <scope>NUCLEOTIDE SEQUENCE</scope>
    <source>
        <strain evidence="15">R3-111a-1</strain>
    </source>
</reference>
<dbReference type="FunFam" id="2.60.40.420:FF:000045">
    <property type="entry name" value="Laccase 2"/>
    <property type="match status" value="1"/>
</dbReference>
<reference evidence="16" key="1">
    <citation type="submission" date="2010-07" db="EMBL/GenBank/DDBJ databases">
        <title>The genome sequence of Gaeumannomyces graminis var. tritici strain R3-111a-1.</title>
        <authorList>
            <consortium name="The Broad Institute Genome Sequencing Platform"/>
            <person name="Ma L.-J."/>
            <person name="Dead R."/>
            <person name="Young S."/>
            <person name="Zeng Q."/>
            <person name="Koehrsen M."/>
            <person name="Alvarado L."/>
            <person name="Berlin A."/>
            <person name="Chapman S.B."/>
            <person name="Chen Z."/>
            <person name="Freedman E."/>
            <person name="Gellesch M."/>
            <person name="Goldberg J."/>
            <person name="Griggs A."/>
            <person name="Gujja S."/>
            <person name="Heilman E.R."/>
            <person name="Heiman D."/>
            <person name="Hepburn T."/>
            <person name="Howarth C."/>
            <person name="Jen D."/>
            <person name="Larson L."/>
            <person name="Mehta T."/>
            <person name="Neiman D."/>
            <person name="Pearson M."/>
            <person name="Roberts A."/>
            <person name="Saif S."/>
            <person name="Shea T."/>
            <person name="Shenoy N."/>
            <person name="Sisk P."/>
            <person name="Stolte C."/>
            <person name="Sykes S."/>
            <person name="Walk T."/>
            <person name="White J."/>
            <person name="Yandava C."/>
            <person name="Haas B."/>
            <person name="Nusbaum C."/>
            <person name="Birren B."/>
        </authorList>
    </citation>
    <scope>NUCLEOTIDE SEQUENCE [LARGE SCALE GENOMIC DNA]</scope>
    <source>
        <strain evidence="16">R3-111a-1</strain>
    </source>
</reference>
<dbReference type="EnsemblFungi" id="EJT78043">
    <property type="protein sequence ID" value="EJT78043"/>
    <property type="gene ID" value="GGTG_03146"/>
</dbReference>
<sequence length="603" mass="65054">MHANGLSLAAIALLLFPSFGAAAATTRPGNLHKSSVRQTDCRSASNRACWNTDGFDIHTDYYGKVPVTNVTRKYTLHLTEVDNYLGADGAIKEKAMLVNADENIFAPDWGDWFEVTVFNDLQLNGTGIHWHGLRQYLTNTNDGVPGVTECPIPPGQSKTYRFQASQYGTTWYHTHVSSQYAYGTTGSLVIDGPAAAPYDVDLGPFPISDWYYPSVDKLLARAMSSLDPFVPGQPASAPSSDNLLFNGTNVNPKGPGGKYARVMVTPGKTHRLRLINPSADNTFTMSISGHNMKVIQADFVPVQPFTTTSLFMGIGQRYDVVVEANQGGGSYWINATFSSVPTCGQSENPFPAAILTYEGSEPEALPAGPGTPPPDTFCADLADLQPVVAVDAAVADFGRDAAASALAVALDVDAESSRVFWTVNGSAIDVQWEKPVLQYVHEGNTGGLPRSQNVIQLPNKDHWTYWLITNPSPGPHPIHLHGHDFLMLGRSDAVANPLDASQRQIVYNPASDAGRLRGSNPVRRDSTVLPAWGWLALAFKTDNPGAWIMHCHIAFHASQGLSVDFLELADQIPGAMDLGAMGQNCDAWRSYAPKAPAKLDSGL</sequence>
<feature type="signal peptide" evidence="10">
    <location>
        <begin position="1"/>
        <end position="22"/>
    </location>
</feature>
<dbReference type="GO" id="GO:0005507">
    <property type="term" value="F:copper ion binding"/>
    <property type="evidence" value="ECO:0007669"/>
    <property type="project" value="InterPro"/>
</dbReference>
<gene>
    <name evidence="15" type="primary">20343604</name>
    <name evidence="14" type="ORF">GGTG_03146</name>
</gene>
<evidence type="ECO:0000313" key="14">
    <source>
        <dbReference type="EMBL" id="EJT78043.1"/>
    </source>
</evidence>
<dbReference type="InterPro" id="IPR011707">
    <property type="entry name" value="Cu-oxidase-like_N"/>
</dbReference>
<dbReference type="Pfam" id="PF00394">
    <property type="entry name" value="Cu-oxidase"/>
    <property type="match status" value="1"/>
</dbReference>
<dbReference type="Proteomes" id="UP000006039">
    <property type="component" value="Unassembled WGS sequence"/>
</dbReference>
<dbReference type="Pfam" id="PF07731">
    <property type="entry name" value="Cu-oxidase_2"/>
    <property type="match status" value="1"/>
</dbReference>
<evidence type="ECO:0000256" key="5">
    <source>
        <dbReference type="ARBA" id="ARBA00022723"/>
    </source>
</evidence>
<dbReference type="HOGENOM" id="CLU_006504_3_2_1"/>
<dbReference type="InterPro" id="IPR008972">
    <property type="entry name" value="Cupredoxin"/>
</dbReference>
<comment type="similarity">
    <text evidence="3">Belongs to the multicopper oxidase family.</text>
</comment>
<feature type="chain" id="PRO_5015094314" description="laccase" evidence="10">
    <location>
        <begin position="23"/>
        <end position="603"/>
    </location>
</feature>
<dbReference type="GeneID" id="20343604"/>
<evidence type="ECO:0000256" key="9">
    <source>
        <dbReference type="ARBA" id="ARBA00023185"/>
    </source>
</evidence>
<dbReference type="eggNOG" id="KOG1263">
    <property type="taxonomic scope" value="Eukaryota"/>
</dbReference>
<dbReference type="PROSITE" id="PS00079">
    <property type="entry name" value="MULTICOPPER_OXIDASE1"/>
    <property type="match status" value="1"/>
</dbReference>
<dbReference type="VEuPathDB" id="FungiDB:GGTG_03146"/>
<evidence type="ECO:0000256" key="10">
    <source>
        <dbReference type="SAM" id="SignalP"/>
    </source>
</evidence>
<evidence type="ECO:0000259" key="11">
    <source>
        <dbReference type="Pfam" id="PF00394"/>
    </source>
</evidence>
<evidence type="ECO:0000313" key="15">
    <source>
        <dbReference type="EnsemblFungi" id="EJT78043"/>
    </source>
</evidence>
<evidence type="ECO:0000256" key="1">
    <source>
        <dbReference type="ARBA" id="ARBA00000349"/>
    </source>
</evidence>
<dbReference type="Pfam" id="PF07732">
    <property type="entry name" value="Cu-oxidase_3"/>
    <property type="match status" value="1"/>
</dbReference>
<comment type="catalytic activity">
    <reaction evidence="1">
        <text>4 hydroquinone + O2 = 4 benzosemiquinone + 2 H2O</text>
        <dbReference type="Rhea" id="RHEA:11276"/>
        <dbReference type="ChEBI" id="CHEBI:15377"/>
        <dbReference type="ChEBI" id="CHEBI:15379"/>
        <dbReference type="ChEBI" id="CHEBI:17594"/>
        <dbReference type="ChEBI" id="CHEBI:17977"/>
        <dbReference type="EC" id="1.10.3.2"/>
    </reaction>
</comment>
<dbReference type="EC" id="1.10.3.2" evidence="4"/>
<dbReference type="InterPro" id="IPR002355">
    <property type="entry name" value="Cu_oxidase_Cu_BS"/>
</dbReference>
<dbReference type="InterPro" id="IPR045087">
    <property type="entry name" value="Cu-oxidase_fam"/>
</dbReference>
<evidence type="ECO:0000256" key="4">
    <source>
        <dbReference type="ARBA" id="ARBA00012297"/>
    </source>
</evidence>
<organism evidence="14">
    <name type="scientific">Gaeumannomyces tritici (strain R3-111a-1)</name>
    <name type="common">Wheat and barley take-all root rot fungus</name>
    <name type="synonym">Gaeumannomyces graminis var. tritici</name>
    <dbReference type="NCBI Taxonomy" id="644352"/>
    <lineage>
        <taxon>Eukaryota</taxon>
        <taxon>Fungi</taxon>
        <taxon>Dikarya</taxon>
        <taxon>Ascomycota</taxon>
        <taxon>Pezizomycotina</taxon>
        <taxon>Sordariomycetes</taxon>
        <taxon>Sordariomycetidae</taxon>
        <taxon>Magnaporthales</taxon>
        <taxon>Magnaporthaceae</taxon>
        <taxon>Gaeumannomyces</taxon>
    </lineage>
</organism>
<dbReference type="InterPro" id="IPR033138">
    <property type="entry name" value="Cu_oxidase_CS"/>
</dbReference>
<evidence type="ECO:0000256" key="8">
    <source>
        <dbReference type="ARBA" id="ARBA00023180"/>
    </source>
</evidence>